<dbReference type="InterPro" id="IPR032675">
    <property type="entry name" value="LRR_dom_sf"/>
</dbReference>
<dbReference type="PANTHER" id="PTHR24106">
    <property type="entry name" value="NACHT, LRR AND CARD DOMAINS-CONTAINING"/>
    <property type="match status" value="1"/>
</dbReference>
<keyword evidence="1" id="KW-0433">Leucine-rich repeat</keyword>
<dbReference type="SMART" id="SM00368">
    <property type="entry name" value="LRR_RI"/>
    <property type="match status" value="2"/>
</dbReference>
<evidence type="ECO:0000256" key="2">
    <source>
        <dbReference type="ARBA" id="ARBA00022737"/>
    </source>
</evidence>
<keyword evidence="2" id="KW-0677">Repeat</keyword>
<dbReference type="AlphaFoldDB" id="A0A8T3DSL0"/>
<proteinExistence type="predicted"/>
<sequence length="98" mass="10869">MKSPNCKLQTLWLGWCNITEGCCDNLASALCSPHSELTDLELRNNKLQDSGVRALSAGLEDSCCKLQRLGPSGCRITKEGSVVKHPVPDSYIQIHWWI</sequence>
<dbReference type="OrthoDB" id="8956055at2759"/>
<dbReference type="Gene3D" id="3.80.10.10">
    <property type="entry name" value="Ribonuclease Inhibitor"/>
    <property type="match status" value="1"/>
</dbReference>
<accession>A0A8T3DSL0</accession>
<comment type="caution">
    <text evidence="3">The sequence shown here is derived from an EMBL/GenBank/DDBJ whole genome shotgun (WGS) entry which is preliminary data.</text>
</comment>
<evidence type="ECO:0000313" key="3">
    <source>
        <dbReference type="EMBL" id="KAI1897245.1"/>
    </source>
</evidence>
<dbReference type="Proteomes" id="UP000829720">
    <property type="component" value="Unassembled WGS sequence"/>
</dbReference>
<keyword evidence="4" id="KW-1185">Reference proteome</keyword>
<evidence type="ECO:0000313" key="4">
    <source>
        <dbReference type="Proteomes" id="UP000829720"/>
    </source>
</evidence>
<dbReference type="Pfam" id="PF13516">
    <property type="entry name" value="LRR_6"/>
    <property type="match status" value="1"/>
</dbReference>
<dbReference type="Pfam" id="PF00560">
    <property type="entry name" value="LRR_1"/>
    <property type="match status" value="1"/>
</dbReference>
<organism evidence="3 4">
    <name type="scientific">Albula goreensis</name>
    <dbReference type="NCBI Taxonomy" id="1534307"/>
    <lineage>
        <taxon>Eukaryota</taxon>
        <taxon>Metazoa</taxon>
        <taxon>Chordata</taxon>
        <taxon>Craniata</taxon>
        <taxon>Vertebrata</taxon>
        <taxon>Euteleostomi</taxon>
        <taxon>Actinopterygii</taxon>
        <taxon>Neopterygii</taxon>
        <taxon>Teleostei</taxon>
        <taxon>Albuliformes</taxon>
        <taxon>Albulidae</taxon>
        <taxon>Albula</taxon>
    </lineage>
</organism>
<dbReference type="InterPro" id="IPR051261">
    <property type="entry name" value="NLR"/>
</dbReference>
<dbReference type="InterPro" id="IPR001611">
    <property type="entry name" value="Leu-rich_rpt"/>
</dbReference>
<dbReference type="SUPFAM" id="SSF52047">
    <property type="entry name" value="RNI-like"/>
    <property type="match status" value="1"/>
</dbReference>
<protein>
    <submittedName>
        <fullName evidence="3">Uncharacterized protein</fullName>
    </submittedName>
</protein>
<reference evidence="3" key="1">
    <citation type="submission" date="2021-01" db="EMBL/GenBank/DDBJ databases">
        <authorList>
            <person name="Zahm M."/>
            <person name="Roques C."/>
            <person name="Cabau C."/>
            <person name="Klopp C."/>
            <person name="Donnadieu C."/>
            <person name="Jouanno E."/>
            <person name="Lampietro C."/>
            <person name="Louis A."/>
            <person name="Herpin A."/>
            <person name="Echchiki A."/>
            <person name="Berthelot C."/>
            <person name="Parey E."/>
            <person name="Roest-Crollius H."/>
            <person name="Braasch I."/>
            <person name="Postlethwait J."/>
            <person name="Bobe J."/>
            <person name="Montfort J."/>
            <person name="Bouchez O."/>
            <person name="Begum T."/>
            <person name="Mejri S."/>
            <person name="Adams A."/>
            <person name="Chen W.-J."/>
            <person name="Guiguen Y."/>
        </authorList>
    </citation>
    <scope>NUCLEOTIDE SEQUENCE</scope>
    <source>
        <tissue evidence="3">Blood</tissue>
    </source>
</reference>
<dbReference type="EMBL" id="JAERUA010000007">
    <property type="protein sequence ID" value="KAI1897245.1"/>
    <property type="molecule type" value="Genomic_DNA"/>
</dbReference>
<evidence type="ECO:0000256" key="1">
    <source>
        <dbReference type="ARBA" id="ARBA00022614"/>
    </source>
</evidence>
<name>A0A8T3DSL0_9TELE</name>
<gene>
    <name evidence="3" type="ORF">AGOR_G00081320</name>
</gene>